<organism evidence="2 3">
    <name type="scientific">Tulasnella calospora MUT 4182</name>
    <dbReference type="NCBI Taxonomy" id="1051891"/>
    <lineage>
        <taxon>Eukaryota</taxon>
        <taxon>Fungi</taxon>
        <taxon>Dikarya</taxon>
        <taxon>Basidiomycota</taxon>
        <taxon>Agaricomycotina</taxon>
        <taxon>Agaricomycetes</taxon>
        <taxon>Cantharellales</taxon>
        <taxon>Tulasnellaceae</taxon>
        <taxon>Tulasnella</taxon>
    </lineage>
</organism>
<feature type="compositionally biased region" description="Basic and acidic residues" evidence="1">
    <location>
        <begin position="157"/>
        <end position="168"/>
    </location>
</feature>
<feature type="compositionally biased region" description="Low complexity" evidence="1">
    <location>
        <begin position="139"/>
        <end position="156"/>
    </location>
</feature>
<feature type="compositionally biased region" description="Low complexity" evidence="1">
    <location>
        <begin position="185"/>
        <end position="199"/>
    </location>
</feature>
<reference evidence="3" key="2">
    <citation type="submission" date="2015-01" db="EMBL/GenBank/DDBJ databases">
        <title>Evolutionary Origins and Diversification of the Mycorrhizal Mutualists.</title>
        <authorList>
            <consortium name="DOE Joint Genome Institute"/>
            <consortium name="Mycorrhizal Genomics Consortium"/>
            <person name="Kohler A."/>
            <person name="Kuo A."/>
            <person name="Nagy L.G."/>
            <person name="Floudas D."/>
            <person name="Copeland A."/>
            <person name="Barry K.W."/>
            <person name="Cichocki N."/>
            <person name="Veneault-Fourrey C."/>
            <person name="LaButti K."/>
            <person name="Lindquist E.A."/>
            <person name="Lipzen A."/>
            <person name="Lundell T."/>
            <person name="Morin E."/>
            <person name="Murat C."/>
            <person name="Riley R."/>
            <person name="Ohm R."/>
            <person name="Sun H."/>
            <person name="Tunlid A."/>
            <person name="Henrissat B."/>
            <person name="Grigoriev I.V."/>
            <person name="Hibbett D.S."/>
            <person name="Martin F."/>
        </authorList>
    </citation>
    <scope>NUCLEOTIDE SEQUENCE [LARGE SCALE GENOMIC DNA]</scope>
    <source>
        <strain evidence="3">MUT 4182</strain>
    </source>
</reference>
<dbReference type="OrthoDB" id="10651528at2759"/>
<feature type="non-terminal residue" evidence="2">
    <location>
        <position position="199"/>
    </location>
</feature>
<accession>A0A0C3L3V7</accession>
<feature type="compositionally biased region" description="Pro residues" evidence="1">
    <location>
        <begin position="126"/>
        <end position="138"/>
    </location>
</feature>
<feature type="region of interest" description="Disordered" evidence="1">
    <location>
        <begin position="24"/>
        <end position="199"/>
    </location>
</feature>
<dbReference type="Proteomes" id="UP000054248">
    <property type="component" value="Unassembled WGS sequence"/>
</dbReference>
<dbReference type="EMBL" id="KN822995">
    <property type="protein sequence ID" value="KIO28423.1"/>
    <property type="molecule type" value="Genomic_DNA"/>
</dbReference>
<proteinExistence type="predicted"/>
<evidence type="ECO:0000313" key="3">
    <source>
        <dbReference type="Proteomes" id="UP000054248"/>
    </source>
</evidence>
<dbReference type="HOGENOM" id="CLU_1375215_0_0_1"/>
<reference evidence="2 3" key="1">
    <citation type="submission" date="2014-04" db="EMBL/GenBank/DDBJ databases">
        <authorList>
            <consortium name="DOE Joint Genome Institute"/>
            <person name="Kuo A."/>
            <person name="Girlanda M."/>
            <person name="Perotto S."/>
            <person name="Kohler A."/>
            <person name="Nagy L.G."/>
            <person name="Floudas D."/>
            <person name="Copeland A."/>
            <person name="Barry K.W."/>
            <person name="Cichocki N."/>
            <person name="Veneault-Fourrey C."/>
            <person name="LaButti K."/>
            <person name="Lindquist E.A."/>
            <person name="Lipzen A."/>
            <person name="Lundell T."/>
            <person name="Morin E."/>
            <person name="Murat C."/>
            <person name="Sun H."/>
            <person name="Tunlid A."/>
            <person name="Henrissat B."/>
            <person name="Grigoriev I.V."/>
            <person name="Hibbett D.S."/>
            <person name="Martin F."/>
            <person name="Nordberg H.P."/>
            <person name="Cantor M.N."/>
            <person name="Hua S.X."/>
        </authorList>
    </citation>
    <scope>NUCLEOTIDE SEQUENCE [LARGE SCALE GENOMIC DNA]</scope>
    <source>
        <strain evidence="2 3">MUT 4182</strain>
    </source>
</reference>
<keyword evidence="3" id="KW-1185">Reference proteome</keyword>
<feature type="compositionally biased region" description="Basic and acidic residues" evidence="1">
    <location>
        <begin position="73"/>
        <end position="95"/>
    </location>
</feature>
<sequence>MVKRGQISNSTVSESERPFWELLPSRPSKFLPPRPFPPITTTAGGTTTTKHSAQRLLPDVAMIRLGARSGGQGKRERPTSQERELESRPAKRPNLDDDPEEGELEDDNPPPATASQQTGSSSSSLPPRPANLPLPPRPAVGSSGSASSSKAAAADPSHPDARGSENAKKLSGVKTVAFPFKMKPKAAQQPAQAAEPSRT</sequence>
<feature type="compositionally biased region" description="Acidic residues" evidence="1">
    <location>
        <begin position="96"/>
        <end position="108"/>
    </location>
</feature>
<gene>
    <name evidence="2" type="ORF">M407DRAFT_22468</name>
</gene>
<evidence type="ECO:0000256" key="1">
    <source>
        <dbReference type="SAM" id="MobiDB-lite"/>
    </source>
</evidence>
<dbReference type="AlphaFoldDB" id="A0A0C3L3V7"/>
<protein>
    <submittedName>
        <fullName evidence="2">Uncharacterized protein</fullName>
    </submittedName>
</protein>
<evidence type="ECO:0000313" key="2">
    <source>
        <dbReference type="EMBL" id="KIO28423.1"/>
    </source>
</evidence>
<feature type="compositionally biased region" description="Low complexity" evidence="1">
    <location>
        <begin position="40"/>
        <end position="49"/>
    </location>
</feature>
<name>A0A0C3L3V7_9AGAM</name>